<feature type="transmembrane region" description="Helical" evidence="2">
    <location>
        <begin position="423"/>
        <end position="446"/>
    </location>
</feature>
<evidence type="ECO:0000256" key="1">
    <source>
        <dbReference type="SAM" id="MobiDB-lite"/>
    </source>
</evidence>
<feature type="transmembrane region" description="Helical" evidence="2">
    <location>
        <begin position="28"/>
        <end position="49"/>
    </location>
</feature>
<dbReference type="VEuPathDB" id="FungiDB:YALI1_A21871g"/>
<evidence type="ECO:0000313" key="4">
    <source>
        <dbReference type="EMBL" id="RDW24470.1"/>
    </source>
</evidence>
<dbReference type="Proteomes" id="UP000182444">
    <property type="component" value="Chromosome 1A"/>
</dbReference>
<keyword evidence="2" id="KW-0472">Membrane</keyword>
<name>A0A1D8N5N5_YARLL</name>
<feature type="transmembrane region" description="Helical" evidence="2">
    <location>
        <begin position="325"/>
        <end position="344"/>
    </location>
</feature>
<evidence type="ECO:0000256" key="2">
    <source>
        <dbReference type="SAM" id="Phobius"/>
    </source>
</evidence>
<proteinExistence type="predicted"/>
<dbReference type="AlphaFoldDB" id="A0A1D8N5N5"/>
<accession>A0A1D8N5N5</accession>
<evidence type="ECO:0000313" key="6">
    <source>
        <dbReference type="Proteomes" id="UP000256601"/>
    </source>
</evidence>
<feature type="transmembrane region" description="Helical" evidence="2">
    <location>
        <begin position="274"/>
        <end position="293"/>
    </location>
</feature>
<feature type="transmembrane region" description="Helical" evidence="2">
    <location>
        <begin position="452"/>
        <end position="470"/>
    </location>
</feature>
<feature type="transmembrane region" description="Helical" evidence="2">
    <location>
        <begin position="61"/>
        <end position="79"/>
    </location>
</feature>
<feature type="transmembrane region" description="Helical" evidence="2">
    <location>
        <begin position="149"/>
        <end position="180"/>
    </location>
</feature>
<keyword evidence="2" id="KW-0812">Transmembrane</keyword>
<dbReference type="EMBL" id="KZ859033">
    <property type="protein sequence ID" value="RDW24470.1"/>
    <property type="molecule type" value="Genomic_DNA"/>
</dbReference>
<feature type="transmembrane region" description="Helical" evidence="2">
    <location>
        <begin position="192"/>
        <end position="210"/>
    </location>
</feature>
<evidence type="ECO:0000313" key="5">
    <source>
        <dbReference type="Proteomes" id="UP000182444"/>
    </source>
</evidence>
<dbReference type="Proteomes" id="UP000256601">
    <property type="component" value="Unassembled WGS sequence"/>
</dbReference>
<feature type="transmembrane region" description="Helical" evidence="2">
    <location>
        <begin position="388"/>
        <end position="411"/>
    </location>
</feature>
<dbReference type="VEuPathDB" id="FungiDB:YALI0_A20812g"/>
<dbReference type="EMBL" id="CP017553">
    <property type="protein sequence ID" value="AOW00949.1"/>
    <property type="molecule type" value="Genomic_DNA"/>
</dbReference>
<reference evidence="3 5" key="1">
    <citation type="journal article" date="2016" name="PLoS ONE">
        <title>Sequence Assembly of Yarrowia lipolytica Strain W29/CLIB89 Shows Transposable Element Diversity.</title>
        <authorList>
            <person name="Magnan C."/>
            <person name="Yu J."/>
            <person name="Chang I."/>
            <person name="Jahn E."/>
            <person name="Kanomata Y."/>
            <person name="Wu J."/>
            <person name="Zeller M."/>
            <person name="Oakes M."/>
            <person name="Baldi P."/>
            <person name="Sandmeyer S."/>
        </authorList>
    </citation>
    <scope>NUCLEOTIDE SEQUENCE [LARGE SCALE GENOMIC DNA]</scope>
    <source>
        <strain evidence="3">CLIB89</strain>
        <strain evidence="5">CLIB89(W29)</strain>
    </source>
</reference>
<reference evidence="4 6" key="2">
    <citation type="submission" date="2018-07" db="EMBL/GenBank/DDBJ databases">
        <title>Draft Genome Assemblies for Five Robust Yarrowia lipolytica Strains Exhibiting High Lipid Production and Pentose Sugar Utilization and Sugar Alcohol Secretion from Undetoxified Lignocellulosic Biomass Hydrolysates.</title>
        <authorList>
            <consortium name="DOE Joint Genome Institute"/>
            <person name="Walker C."/>
            <person name="Ryu S."/>
            <person name="Na H."/>
            <person name="Zane M."/>
            <person name="LaButti K."/>
            <person name="Lipzen A."/>
            <person name="Haridas S."/>
            <person name="Barry K."/>
            <person name="Grigoriev I.V."/>
            <person name="Quarterman J."/>
            <person name="Slininger P."/>
            <person name="Dien B."/>
            <person name="Trinh C.T."/>
        </authorList>
    </citation>
    <scope>NUCLEOTIDE SEQUENCE [LARGE SCALE GENOMIC DNA]</scope>
    <source>
        <strain evidence="4 6">YB392</strain>
    </source>
</reference>
<keyword evidence="2" id="KW-1133">Transmembrane helix</keyword>
<dbReference type="KEGG" id="yli:2905775"/>
<feature type="transmembrane region" description="Helical" evidence="2">
    <location>
        <begin position="85"/>
        <end position="103"/>
    </location>
</feature>
<evidence type="ECO:0000313" key="3">
    <source>
        <dbReference type="EMBL" id="AOW00949.1"/>
    </source>
</evidence>
<feature type="transmembrane region" description="Helical" evidence="2">
    <location>
        <begin position="356"/>
        <end position="376"/>
    </location>
</feature>
<organism evidence="3 5">
    <name type="scientific">Yarrowia lipolytica</name>
    <name type="common">Candida lipolytica</name>
    <dbReference type="NCBI Taxonomy" id="4952"/>
    <lineage>
        <taxon>Eukaryota</taxon>
        <taxon>Fungi</taxon>
        <taxon>Dikarya</taxon>
        <taxon>Ascomycota</taxon>
        <taxon>Saccharomycotina</taxon>
        <taxon>Dipodascomycetes</taxon>
        <taxon>Dipodascales</taxon>
        <taxon>Dipodascales incertae sedis</taxon>
        <taxon>Yarrowia</taxon>
    </lineage>
</organism>
<gene>
    <name evidence="4" type="ORF">B0I71DRAFT_168043</name>
    <name evidence="3" type="ORF">YALI1_A21871g</name>
</gene>
<protein>
    <submittedName>
        <fullName evidence="3">Uncharacterized protein</fullName>
    </submittedName>
</protein>
<feature type="transmembrane region" description="Helical" evidence="2">
    <location>
        <begin position="250"/>
        <end position="268"/>
    </location>
</feature>
<feature type="region of interest" description="Disordered" evidence="1">
    <location>
        <begin position="1"/>
        <end position="20"/>
    </location>
</feature>
<sequence>MSLHNKFPYNHPRDVGVPTPSPSRNNTALLAASAAFSTLAFMVAAYSLMDTNDIQANPTRIVCCLGFFPTTIVMTRVVTLSWRSRAAFCLAVSCVNALIATIIMTLCDPLLGHVFLSLSTAGTVCYYKAHIVDIHDDQEGPCSTEDSYQAAALVFCYMACAVPLWTQIGCAHVMLIVLNCGIMYFLTVRPTIISRILALLVIILSSLYLMCTSQGPAGGLHLVFMAIAAELTIDYSKYNTLGEKKSTHDTLAFLCFICGLATLGVALNESQPREFLTVYLAVFLSLTVNAMSATRYSDKIVHMVHTVLWSWLVSVYMMNQSYHHGIIHAMLSVTTICIYSEMDLPERDSKVRETPLRYIASTVCIIAGLLTIDIWTKHVLDLVLEPDNVVMLNIMAGFFQMLFCFAPLCILDENHEGDIGHQDALLLFLGVASIQIGTGVAQVYFISYFKGIVVLALSLFSVIICWAEYVKASSPENTDAGGCEKSMV</sequence>